<dbReference type="EMBL" id="CP159485">
    <property type="protein sequence ID" value="XCI29854.1"/>
    <property type="molecule type" value="Genomic_DNA"/>
</dbReference>
<dbReference type="RefSeq" id="WP_353894401.1">
    <property type="nucleotide sequence ID" value="NZ_CP159485.1"/>
</dbReference>
<dbReference type="Pfam" id="PF00269">
    <property type="entry name" value="SASP"/>
    <property type="match status" value="1"/>
</dbReference>
<dbReference type="GO" id="GO:0006265">
    <property type="term" value="P:DNA topological change"/>
    <property type="evidence" value="ECO:0007669"/>
    <property type="project" value="InterPro"/>
</dbReference>
<dbReference type="InterPro" id="IPR001448">
    <property type="entry name" value="SASP_alpha/beta-type"/>
</dbReference>
<dbReference type="Gene3D" id="6.10.10.80">
    <property type="entry name" value="Small, acid-soluble spore protein, alpha/beta type-like"/>
    <property type="match status" value="1"/>
</dbReference>
<dbReference type="GO" id="GO:0003690">
    <property type="term" value="F:double-stranded DNA binding"/>
    <property type="evidence" value="ECO:0007669"/>
    <property type="project" value="InterPro"/>
</dbReference>
<reference evidence="2" key="1">
    <citation type="journal article" date="2018" name="Antonie Van Leeuwenhoek">
        <title>Proteinivorax hydrogeniformans sp. nov., an anaerobic, haloalkaliphilic bacterium fermenting proteinaceous compounds with high hydrogen production.</title>
        <authorList>
            <person name="Boltyanskaya Y."/>
            <person name="Detkova E."/>
            <person name="Pimenov N."/>
            <person name="Kevbrin V."/>
        </authorList>
    </citation>
    <scope>NUCLEOTIDE SEQUENCE</scope>
    <source>
        <strain evidence="2">Z-710</strain>
    </source>
</reference>
<accession>A0AAU8HWT1</accession>
<proteinExistence type="predicted"/>
<reference evidence="2" key="2">
    <citation type="submission" date="2024-06" db="EMBL/GenBank/DDBJ databases">
        <authorList>
            <person name="Petrova K.O."/>
            <person name="Toshchakov S.V."/>
            <person name="Boltjanskaja Y.V."/>
            <person name="Kevbrin V.V."/>
        </authorList>
    </citation>
    <scope>NUCLEOTIDE SEQUENCE</scope>
    <source>
        <strain evidence="2">Z-710</strain>
    </source>
</reference>
<comment type="function">
    <text evidence="1">SASP are bound to spore DNA. They are double-stranded DNA-binding proteins that cause DNA to change to an a-like conformation. They protect the DNA backbone from chemical and enzymatic cleavage and are thus involved in dormant spore's high resistance to UV light.</text>
</comment>
<name>A0AAU8HWT1_9FIRM</name>
<gene>
    <name evidence="2" type="ORF">PRVXH_001204</name>
</gene>
<evidence type="ECO:0000313" key="2">
    <source>
        <dbReference type="EMBL" id="XCI29854.1"/>
    </source>
</evidence>
<dbReference type="AlphaFoldDB" id="A0AAU8HWT1"/>
<sequence length="75" mass="8501">MAARRRRRSILPEEVLDQFKYEVADQLGLKQKIENVGWGNMSSYECGKIGGRIGGAMVKSIIRDAQKQMMEKGEL</sequence>
<organism evidence="2">
    <name type="scientific">Proteinivorax hydrogeniformans</name>
    <dbReference type="NCBI Taxonomy" id="1826727"/>
    <lineage>
        <taxon>Bacteria</taxon>
        <taxon>Bacillati</taxon>
        <taxon>Bacillota</taxon>
        <taxon>Clostridia</taxon>
        <taxon>Eubacteriales</taxon>
        <taxon>Proteinivoracaceae</taxon>
        <taxon>Proteinivorax</taxon>
    </lineage>
</organism>
<dbReference type="InterPro" id="IPR038300">
    <property type="entry name" value="SASP_sf_alpha/beta"/>
</dbReference>
<evidence type="ECO:0000256" key="1">
    <source>
        <dbReference type="ARBA" id="ARBA00003863"/>
    </source>
</evidence>
<protein>
    <submittedName>
        <fullName evidence="2">Alpha/beta-type small acid-soluble spore protein</fullName>
    </submittedName>
</protein>